<proteinExistence type="predicted"/>
<comment type="caution">
    <text evidence="3">The sequence shown here is derived from an EMBL/GenBank/DDBJ whole genome shotgun (WGS) entry which is preliminary data.</text>
</comment>
<feature type="domain" description="DUF6593" evidence="2">
    <location>
        <begin position="61"/>
        <end position="230"/>
    </location>
</feature>
<dbReference type="InterPro" id="IPR046528">
    <property type="entry name" value="DUF6593"/>
</dbReference>
<dbReference type="AlphaFoldDB" id="A0AAD4LAI1"/>
<gene>
    <name evidence="3" type="ORF">EDB92DRAFT_1906769</name>
</gene>
<dbReference type="EMBL" id="JAKELL010000193">
    <property type="protein sequence ID" value="KAH8978953.1"/>
    <property type="molecule type" value="Genomic_DNA"/>
</dbReference>
<evidence type="ECO:0000313" key="3">
    <source>
        <dbReference type="EMBL" id="KAH8978953.1"/>
    </source>
</evidence>
<protein>
    <recommendedName>
        <fullName evidence="2">DUF6593 domain-containing protein</fullName>
    </recommendedName>
</protein>
<accession>A0AAD4LAI1</accession>
<name>A0AAD4LAI1_9AGAM</name>
<evidence type="ECO:0000259" key="2">
    <source>
        <dbReference type="Pfam" id="PF20236"/>
    </source>
</evidence>
<keyword evidence="4" id="KW-1185">Reference proteome</keyword>
<reference evidence="3" key="1">
    <citation type="submission" date="2022-01" db="EMBL/GenBank/DDBJ databases">
        <title>Comparative genomics reveals a dynamic genome evolution in the ectomycorrhizal milk-cap (Lactarius) mushrooms.</title>
        <authorList>
            <consortium name="DOE Joint Genome Institute"/>
            <person name="Lebreton A."/>
            <person name="Tang N."/>
            <person name="Kuo A."/>
            <person name="LaButti K."/>
            <person name="Drula E."/>
            <person name="Barry K."/>
            <person name="Clum A."/>
            <person name="Lipzen A."/>
            <person name="Mousain D."/>
            <person name="Ng V."/>
            <person name="Wang R."/>
            <person name="Wang X."/>
            <person name="Dai Y."/>
            <person name="Henrissat B."/>
            <person name="Grigoriev I.V."/>
            <person name="Guerin-Laguette A."/>
            <person name="Yu F."/>
            <person name="Martin F.M."/>
        </authorList>
    </citation>
    <scope>NUCLEOTIDE SEQUENCE</scope>
    <source>
        <strain evidence="3">QP</strain>
    </source>
</reference>
<dbReference type="Proteomes" id="UP001201163">
    <property type="component" value="Unassembled WGS sequence"/>
</dbReference>
<sequence length="263" mass="28009">MSAIITEPPAYPLAPGAASASSSSQDLLDLDLRTSSSTPPPAYTERASRKFRITAAPGSGMLNATILDAAGRALYTTSSDAKLKKTTVRRAAVPAPYPDSDLDPGKELARVGWDRSSPRVRFLADVDGTELPKKSKKHKLKCKEWLPRAGADTQSRVLTVHGTRYTITERKGANGYLLCSKDDADASPLLPLARWRTMSGAQSQQLEVFDEACAAPGLLDALVLALVVVQSGQPLGDAPDCLNIASPMFSGTADLACYVCFIE</sequence>
<feature type="compositionally biased region" description="Low complexity" evidence="1">
    <location>
        <begin position="13"/>
        <end position="37"/>
    </location>
</feature>
<dbReference type="Pfam" id="PF20236">
    <property type="entry name" value="DUF6593"/>
    <property type="match status" value="1"/>
</dbReference>
<organism evidence="3 4">
    <name type="scientific">Lactarius akahatsu</name>
    <dbReference type="NCBI Taxonomy" id="416441"/>
    <lineage>
        <taxon>Eukaryota</taxon>
        <taxon>Fungi</taxon>
        <taxon>Dikarya</taxon>
        <taxon>Basidiomycota</taxon>
        <taxon>Agaricomycotina</taxon>
        <taxon>Agaricomycetes</taxon>
        <taxon>Russulales</taxon>
        <taxon>Russulaceae</taxon>
        <taxon>Lactarius</taxon>
    </lineage>
</organism>
<evidence type="ECO:0000313" key="4">
    <source>
        <dbReference type="Proteomes" id="UP001201163"/>
    </source>
</evidence>
<feature type="region of interest" description="Disordered" evidence="1">
    <location>
        <begin position="1"/>
        <end position="46"/>
    </location>
</feature>
<evidence type="ECO:0000256" key="1">
    <source>
        <dbReference type="SAM" id="MobiDB-lite"/>
    </source>
</evidence>